<dbReference type="InterPro" id="IPR011545">
    <property type="entry name" value="DEAD/DEAH_box_helicase_dom"/>
</dbReference>
<feature type="region of interest" description="Disordered" evidence="9">
    <location>
        <begin position="1"/>
        <end position="137"/>
    </location>
</feature>
<comment type="catalytic activity">
    <reaction evidence="7 8">
        <text>ATP + H2O = ADP + phosphate + H(+)</text>
        <dbReference type="Rhea" id="RHEA:13065"/>
        <dbReference type="ChEBI" id="CHEBI:15377"/>
        <dbReference type="ChEBI" id="CHEBI:15378"/>
        <dbReference type="ChEBI" id="CHEBI:30616"/>
        <dbReference type="ChEBI" id="CHEBI:43474"/>
        <dbReference type="ChEBI" id="CHEBI:456216"/>
        <dbReference type="EC" id="3.6.4.13"/>
    </reaction>
</comment>
<dbReference type="SMART" id="SM01178">
    <property type="entry name" value="DUF4217"/>
    <property type="match status" value="1"/>
</dbReference>
<dbReference type="EMBL" id="LDAU01000110">
    <property type="protein sequence ID" value="KRX05209.1"/>
    <property type="molecule type" value="Genomic_DNA"/>
</dbReference>
<dbReference type="Pfam" id="PF00271">
    <property type="entry name" value="Helicase_C"/>
    <property type="match status" value="1"/>
</dbReference>
<dbReference type="SMART" id="SM00490">
    <property type="entry name" value="HELICc"/>
    <property type="match status" value="1"/>
</dbReference>
<keyword evidence="13" id="KW-1185">Reference proteome</keyword>
<dbReference type="GO" id="GO:0005524">
    <property type="term" value="F:ATP binding"/>
    <property type="evidence" value="ECO:0007669"/>
    <property type="project" value="UniProtKB-UniRule"/>
</dbReference>
<feature type="compositionally biased region" description="Low complexity" evidence="9">
    <location>
        <begin position="36"/>
        <end position="48"/>
    </location>
</feature>
<name>A0A0V0QSA7_PSEPJ</name>
<dbReference type="InterPro" id="IPR014001">
    <property type="entry name" value="Helicase_ATP-bd"/>
</dbReference>
<accession>A0A0V0QSA7</accession>
<dbReference type="GO" id="GO:0003724">
    <property type="term" value="F:RNA helicase activity"/>
    <property type="evidence" value="ECO:0007669"/>
    <property type="project" value="UniProtKB-EC"/>
</dbReference>
<dbReference type="OMA" id="LMEFHSQ"/>
<reference evidence="12 13" key="1">
    <citation type="journal article" date="2015" name="Sci. Rep.">
        <title>Genome of the facultative scuticociliatosis pathogen Pseudocohnilembus persalinus provides insight into its virulence through horizontal gene transfer.</title>
        <authorList>
            <person name="Xiong J."/>
            <person name="Wang G."/>
            <person name="Cheng J."/>
            <person name="Tian M."/>
            <person name="Pan X."/>
            <person name="Warren A."/>
            <person name="Jiang C."/>
            <person name="Yuan D."/>
            <person name="Miao W."/>
        </authorList>
    </citation>
    <scope>NUCLEOTIDE SEQUENCE [LARGE SCALE GENOMIC DNA]</scope>
    <source>
        <strain evidence="12">36N120E</strain>
    </source>
</reference>
<dbReference type="CDD" id="cd18787">
    <property type="entry name" value="SF2_C_DEAD"/>
    <property type="match status" value="1"/>
</dbReference>
<dbReference type="FunFam" id="3.40.50.300:FF:000379">
    <property type="entry name" value="RNA helicase"/>
    <property type="match status" value="1"/>
</dbReference>
<dbReference type="CDD" id="cd17942">
    <property type="entry name" value="DEADc_DDX18"/>
    <property type="match status" value="1"/>
</dbReference>
<keyword evidence="4 8" id="KW-0067">ATP-binding</keyword>
<keyword evidence="2 8" id="KW-0378">Hydrolase</keyword>
<comment type="caution">
    <text evidence="12">The sequence shown here is derived from an EMBL/GenBank/DDBJ whole genome shotgun (WGS) entry which is preliminary data.</text>
</comment>
<dbReference type="InterPro" id="IPR001650">
    <property type="entry name" value="Helicase_C-like"/>
</dbReference>
<comment type="domain">
    <text evidence="8">The Q motif is unique to and characteristic of the DEAD box family of RNA helicases and controls ATP binding and hydrolysis.</text>
</comment>
<protein>
    <recommendedName>
        <fullName evidence="8">ATP-dependent RNA helicase</fullName>
        <ecNumber evidence="8">3.6.4.13</ecNumber>
    </recommendedName>
</protein>
<evidence type="ECO:0000256" key="7">
    <source>
        <dbReference type="ARBA" id="ARBA00047984"/>
    </source>
</evidence>
<dbReference type="SUPFAM" id="SSF52540">
    <property type="entry name" value="P-loop containing nucleoside triphosphate hydrolases"/>
    <property type="match status" value="2"/>
</dbReference>
<dbReference type="EC" id="3.6.4.13" evidence="8"/>
<evidence type="ECO:0000256" key="6">
    <source>
        <dbReference type="ARBA" id="ARBA00024357"/>
    </source>
</evidence>
<dbReference type="InParanoid" id="A0A0V0QSA7"/>
<organism evidence="12 13">
    <name type="scientific">Pseudocohnilembus persalinus</name>
    <name type="common">Ciliate</name>
    <dbReference type="NCBI Taxonomy" id="266149"/>
    <lineage>
        <taxon>Eukaryota</taxon>
        <taxon>Sar</taxon>
        <taxon>Alveolata</taxon>
        <taxon>Ciliophora</taxon>
        <taxon>Intramacronucleata</taxon>
        <taxon>Oligohymenophorea</taxon>
        <taxon>Scuticociliatia</taxon>
        <taxon>Philasterida</taxon>
        <taxon>Pseudocohnilembidae</taxon>
        <taxon>Pseudocohnilembus</taxon>
    </lineage>
</organism>
<comment type="similarity">
    <text evidence="6">Belongs to the DEAD box helicase family. DDX18/HAS1 subfamily.</text>
</comment>
<feature type="compositionally biased region" description="Basic residues" evidence="9">
    <location>
        <begin position="75"/>
        <end position="84"/>
    </location>
</feature>
<feature type="domain" description="Helicase ATP-binding" evidence="10">
    <location>
        <begin position="196"/>
        <end position="371"/>
    </location>
</feature>
<evidence type="ECO:0000313" key="12">
    <source>
        <dbReference type="EMBL" id="KRX05209.1"/>
    </source>
</evidence>
<evidence type="ECO:0000256" key="1">
    <source>
        <dbReference type="ARBA" id="ARBA00022741"/>
    </source>
</evidence>
<keyword evidence="3 8" id="KW-0347">Helicase</keyword>
<dbReference type="PROSITE" id="PS51192">
    <property type="entry name" value="HELICASE_ATP_BIND_1"/>
    <property type="match status" value="1"/>
</dbReference>
<dbReference type="InterPro" id="IPR027417">
    <property type="entry name" value="P-loop_NTPase"/>
</dbReference>
<evidence type="ECO:0000256" key="4">
    <source>
        <dbReference type="ARBA" id="ARBA00022840"/>
    </source>
</evidence>
<dbReference type="PROSITE" id="PS51194">
    <property type="entry name" value="HELICASE_CTER"/>
    <property type="match status" value="1"/>
</dbReference>
<dbReference type="Pfam" id="PF00270">
    <property type="entry name" value="DEAD"/>
    <property type="match status" value="1"/>
</dbReference>
<feature type="compositionally biased region" description="Basic and acidic residues" evidence="9">
    <location>
        <begin position="49"/>
        <end position="58"/>
    </location>
</feature>
<evidence type="ECO:0000256" key="5">
    <source>
        <dbReference type="ARBA" id="ARBA00022884"/>
    </source>
</evidence>
<evidence type="ECO:0000259" key="11">
    <source>
        <dbReference type="PROSITE" id="PS51194"/>
    </source>
</evidence>
<feature type="domain" description="Helicase C-terminal" evidence="11">
    <location>
        <begin position="384"/>
        <end position="554"/>
    </location>
</feature>
<keyword evidence="5 8" id="KW-0694">RNA-binding</keyword>
<dbReference type="GO" id="GO:0016787">
    <property type="term" value="F:hydrolase activity"/>
    <property type="evidence" value="ECO:0007669"/>
    <property type="project" value="UniProtKB-KW"/>
</dbReference>
<dbReference type="InterPro" id="IPR025313">
    <property type="entry name" value="SPB4-like_CTE"/>
</dbReference>
<evidence type="ECO:0000256" key="2">
    <source>
        <dbReference type="ARBA" id="ARBA00022801"/>
    </source>
</evidence>
<dbReference type="FunCoup" id="A0A0V0QSA7">
    <property type="interactions" value="456"/>
</dbReference>
<feature type="compositionally biased region" description="Acidic residues" evidence="9">
    <location>
        <begin position="102"/>
        <end position="127"/>
    </location>
</feature>
<dbReference type="Pfam" id="PF13959">
    <property type="entry name" value="CTE_SPB4"/>
    <property type="match status" value="1"/>
</dbReference>
<feature type="compositionally biased region" description="Basic residues" evidence="9">
    <location>
        <begin position="1"/>
        <end position="11"/>
    </location>
</feature>
<evidence type="ECO:0000259" key="10">
    <source>
        <dbReference type="PROSITE" id="PS51192"/>
    </source>
</evidence>
<evidence type="ECO:0000313" key="13">
    <source>
        <dbReference type="Proteomes" id="UP000054937"/>
    </source>
</evidence>
<keyword evidence="1 8" id="KW-0547">Nucleotide-binding</keyword>
<dbReference type="InterPro" id="IPR044773">
    <property type="entry name" value="DDX18/Has1_DEADc"/>
</dbReference>
<dbReference type="Gene3D" id="3.40.50.300">
    <property type="entry name" value="P-loop containing nucleotide triphosphate hydrolases"/>
    <property type="match status" value="2"/>
</dbReference>
<proteinExistence type="inferred from homology"/>
<dbReference type="GO" id="GO:0003723">
    <property type="term" value="F:RNA binding"/>
    <property type="evidence" value="ECO:0007669"/>
    <property type="project" value="UniProtKB-UniRule"/>
</dbReference>
<dbReference type="OrthoDB" id="10259640at2759"/>
<feature type="compositionally biased region" description="Basic and acidic residues" evidence="9">
    <location>
        <begin position="85"/>
        <end position="101"/>
    </location>
</feature>
<sequence>MSKVQVKKGVQKKQENQQNQQSGKKVEQINKKQKLNNQASQNVVQKQNKNVEQKKDQKQNQNPADLAKTEEKAPRISKKQQKKQKLQEKLKQLEKEQKEDSFEQEEEESDNDSQLEQQENEEEEEEKIEGKKQKVTQKNLEETLQFPDKQSKAAMPEPNEFFSSDSFESLSICEPSKLALKEMEMTRMTHIQARTIPHLLKGRDVLGAAKTGSGKTLAFLIPTVELLYKANFQAKNGTGVIIITPTRELASQIFDVAKDICQFHSKTVGLLIGGANRKTEEMKLKNGVNLIIATPGRLLDHLQNTKGFVFHNLLALCIDEADAILKIGFEEEMNEIIKVLPKERQTILFSATQTKKVEDLARLSLKNPIYIGVDDIAKTSTVEKLEQGYVNIEADHKFLLLYTFLQKNKNKKIMVFFSSCNSVKFHSDVLNYVDVPVLDIHGRQKQQKRLNTFYEFTNADKGVLLCTDVAARGLDFPKVDWIVQFDAPDDTKEYIHRVGRTCRGANASGKALIFLLPEEKSYLDHLKMAKVTLNEYEFPKNKLANIQEEFDKLIQKNYYLHQAAYEGFKSYLHAYQSHSLKECFDVMNLDLQKVGRSFGFKVPPRVNLNVKVSGNTVRKNKVKNLLGQTKDKLIYNQRETNLLRKRKNDNRQFSR</sequence>
<comment type="function">
    <text evidence="8">RNA helicase.</text>
</comment>
<evidence type="ECO:0000256" key="8">
    <source>
        <dbReference type="RuleBase" id="RU365068"/>
    </source>
</evidence>
<gene>
    <name evidence="12" type="ORF">PPERSA_06843</name>
</gene>
<evidence type="ECO:0000256" key="3">
    <source>
        <dbReference type="ARBA" id="ARBA00022806"/>
    </source>
</evidence>
<dbReference type="Proteomes" id="UP000054937">
    <property type="component" value="Unassembled WGS sequence"/>
</dbReference>
<dbReference type="PANTHER" id="PTHR24031">
    <property type="entry name" value="RNA HELICASE"/>
    <property type="match status" value="1"/>
</dbReference>
<dbReference type="AlphaFoldDB" id="A0A0V0QSA7"/>
<dbReference type="SMART" id="SM00487">
    <property type="entry name" value="DEXDc"/>
    <property type="match status" value="1"/>
</dbReference>
<evidence type="ECO:0000256" key="9">
    <source>
        <dbReference type="SAM" id="MobiDB-lite"/>
    </source>
</evidence>